<dbReference type="AlphaFoldDB" id="A0A918AWN9"/>
<gene>
    <name evidence="2" type="ORF">GCM10010185_71340</name>
</gene>
<dbReference type="Gene3D" id="1.10.10.10">
    <property type="entry name" value="Winged helix-like DNA-binding domain superfamily/Winged helix DNA-binding domain"/>
    <property type="match status" value="1"/>
</dbReference>
<dbReference type="GO" id="GO:0006950">
    <property type="term" value="P:response to stress"/>
    <property type="evidence" value="ECO:0007669"/>
    <property type="project" value="TreeGrafter"/>
</dbReference>
<accession>A0A918AWN9</accession>
<evidence type="ECO:0000259" key="1">
    <source>
        <dbReference type="PROSITE" id="PS50995"/>
    </source>
</evidence>
<dbReference type="Proteomes" id="UP000639606">
    <property type="component" value="Unassembled WGS sequence"/>
</dbReference>
<reference evidence="2" key="1">
    <citation type="journal article" date="2014" name="Int. J. Syst. Evol. Microbiol.">
        <title>Complete genome sequence of Corynebacterium casei LMG S-19264T (=DSM 44701T), isolated from a smear-ripened cheese.</title>
        <authorList>
            <consortium name="US DOE Joint Genome Institute (JGI-PGF)"/>
            <person name="Walter F."/>
            <person name="Albersmeier A."/>
            <person name="Kalinowski J."/>
            <person name="Ruckert C."/>
        </authorList>
    </citation>
    <scope>NUCLEOTIDE SEQUENCE</scope>
    <source>
        <strain evidence="2">JCM 3313</strain>
    </source>
</reference>
<dbReference type="EMBL" id="BMRG01000035">
    <property type="protein sequence ID" value="GGP87445.1"/>
    <property type="molecule type" value="Genomic_DNA"/>
</dbReference>
<dbReference type="InterPro" id="IPR000835">
    <property type="entry name" value="HTH_MarR-typ"/>
</dbReference>
<organism evidence="2 3">
    <name type="scientific">Saccharothrix coeruleofusca</name>
    <dbReference type="NCBI Taxonomy" id="33919"/>
    <lineage>
        <taxon>Bacteria</taxon>
        <taxon>Bacillati</taxon>
        <taxon>Actinomycetota</taxon>
        <taxon>Actinomycetes</taxon>
        <taxon>Pseudonocardiales</taxon>
        <taxon>Pseudonocardiaceae</taxon>
        <taxon>Saccharothrix</taxon>
    </lineage>
</organism>
<dbReference type="SMART" id="SM00347">
    <property type="entry name" value="HTH_MARR"/>
    <property type="match status" value="1"/>
</dbReference>
<sequence>MAEARWLTDDEQRTWRSFLIASRLLFDRLEKELKQNSNLSFATYEILARLSESPGRSMRMADLAAACVFDRSRLSHAIDRLVRSGWVRRVPSTSDARGQLAELTDEGARQVRESAPGHVELVRSLLFDRLSREQQESLREVSTVLATGVLDPARLDRMGWPAATPRPDPPSARG</sequence>
<dbReference type="InterPro" id="IPR036390">
    <property type="entry name" value="WH_DNA-bd_sf"/>
</dbReference>
<keyword evidence="3" id="KW-1185">Reference proteome</keyword>
<dbReference type="PRINTS" id="PR00598">
    <property type="entry name" value="HTHMARR"/>
</dbReference>
<dbReference type="SUPFAM" id="SSF46785">
    <property type="entry name" value="Winged helix' DNA-binding domain"/>
    <property type="match status" value="1"/>
</dbReference>
<proteinExistence type="predicted"/>
<dbReference type="Pfam" id="PF12802">
    <property type="entry name" value="MarR_2"/>
    <property type="match status" value="1"/>
</dbReference>
<reference evidence="2" key="2">
    <citation type="submission" date="2020-09" db="EMBL/GenBank/DDBJ databases">
        <authorList>
            <person name="Sun Q."/>
            <person name="Ohkuma M."/>
        </authorList>
    </citation>
    <scope>NUCLEOTIDE SEQUENCE</scope>
    <source>
        <strain evidence="2">JCM 3313</strain>
    </source>
</reference>
<dbReference type="RefSeq" id="WP_189227738.1">
    <property type="nucleotide sequence ID" value="NZ_BMRG01000035.1"/>
</dbReference>
<dbReference type="PANTHER" id="PTHR33164:SF99">
    <property type="entry name" value="MARR FAMILY REGULATORY PROTEIN"/>
    <property type="match status" value="1"/>
</dbReference>
<evidence type="ECO:0000313" key="2">
    <source>
        <dbReference type="EMBL" id="GGP87445.1"/>
    </source>
</evidence>
<protein>
    <submittedName>
        <fullName evidence="2">MarR family transcriptional regulator</fullName>
    </submittedName>
</protein>
<dbReference type="PANTHER" id="PTHR33164">
    <property type="entry name" value="TRANSCRIPTIONAL REGULATOR, MARR FAMILY"/>
    <property type="match status" value="1"/>
</dbReference>
<dbReference type="PROSITE" id="PS50995">
    <property type="entry name" value="HTH_MARR_2"/>
    <property type="match status" value="1"/>
</dbReference>
<name>A0A918AWN9_9PSEU</name>
<comment type="caution">
    <text evidence="2">The sequence shown here is derived from an EMBL/GenBank/DDBJ whole genome shotgun (WGS) entry which is preliminary data.</text>
</comment>
<evidence type="ECO:0000313" key="3">
    <source>
        <dbReference type="Proteomes" id="UP000639606"/>
    </source>
</evidence>
<dbReference type="InterPro" id="IPR036388">
    <property type="entry name" value="WH-like_DNA-bd_sf"/>
</dbReference>
<dbReference type="InterPro" id="IPR039422">
    <property type="entry name" value="MarR/SlyA-like"/>
</dbReference>
<dbReference type="GO" id="GO:0003700">
    <property type="term" value="F:DNA-binding transcription factor activity"/>
    <property type="evidence" value="ECO:0007669"/>
    <property type="project" value="InterPro"/>
</dbReference>
<feature type="domain" description="HTH marR-type" evidence="1">
    <location>
        <begin position="11"/>
        <end position="147"/>
    </location>
</feature>